<evidence type="ECO:0000256" key="2">
    <source>
        <dbReference type="ARBA" id="ARBA00022448"/>
    </source>
</evidence>
<dbReference type="GO" id="GO:0005634">
    <property type="term" value="C:nucleus"/>
    <property type="evidence" value="ECO:0007669"/>
    <property type="project" value="TreeGrafter"/>
</dbReference>
<keyword evidence="2" id="KW-0813">Transport</keyword>
<comment type="similarity">
    <text evidence="1">Belongs to the MOG1 family.</text>
</comment>
<evidence type="ECO:0000313" key="5">
    <source>
        <dbReference type="Proteomes" id="UP000807025"/>
    </source>
</evidence>
<name>A0A9P6A9U9_PLEER</name>
<dbReference type="GO" id="GO:0006606">
    <property type="term" value="P:protein import into nucleus"/>
    <property type="evidence" value="ECO:0007669"/>
    <property type="project" value="TreeGrafter"/>
</dbReference>
<organism evidence="4 5">
    <name type="scientific">Pleurotus eryngii</name>
    <name type="common">Boletus of the steppes</name>
    <dbReference type="NCBI Taxonomy" id="5323"/>
    <lineage>
        <taxon>Eukaryota</taxon>
        <taxon>Fungi</taxon>
        <taxon>Dikarya</taxon>
        <taxon>Basidiomycota</taxon>
        <taxon>Agaricomycotina</taxon>
        <taxon>Agaricomycetes</taxon>
        <taxon>Agaricomycetidae</taxon>
        <taxon>Agaricales</taxon>
        <taxon>Pleurotineae</taxon>
        <taxon>Pleurotaceae</taxon>
        <taxon>Pleurotus</taxon>
    </lineage>
</organism>
<evidence type="ECO:0000313" key="4">
    <source>
        <dbReference type="EMBL" id="KAF9500399.1"/>
    </source>
</evidence>
<keyword evidence="5" id="KW-1185">Reference proteome</keyword>
<dbReference type="GO" id="GO:0005085">
    <property type="term" value="F:guanyl-nucleotide exchange factor activity"/>
    <property type="evidence" value="ECO:0007669"/>
    <property type="project" value="TreeGrafter"/>
</dbReference>
<gene>
    <name evidence="4" type="ORF">BDN71DRAFT_1440438</name>
</gene>
<dbReference type="InterPro" id="IPR016123">
    <property type="entry name" value="Mog1/PsbP_a/b/a-sand"/>
</dbReference>
<reference evidence="4" key="1">
    <citation type="submission" date="2020-11" db="EMBL/GenBank/DDBJ databases">
        <authorList>
            <consortium name="DOE Joint Genome Institute"/>
            <person name="Ahrendt S."/>
            <person name="Riley R."/>
            <person name="Andreopoulos W."/>
            <person name="Labutti K."/>
            <person name="Pangilinan J."/>
            <person name="Ruiz-Duenas F.J."/>
            <person name="Barrasa J.M."/>
            <person name="Sanchez-Garcia M."/>
            <person name="Camarero S."/>
            <person name="Miyauchi S."/>
            <person name="Serrano A."/>
            <person name="Linde D."/>
            <person name="Babiker R."/>
            <person name="Drula E."/>
            <person name="Ayuso-Fernandez I."/>
            <person name="Pacheco R."/>
            <person name="Padilla G."/>
            <person name="Ferreira P."/>
            <person name="Barriuso J."/>
            <person name="Kellner H."/>
            <person name="Castanera R."/>
            <person name="Alfaro M."/>
            <person name="Ramirez L."/>
            <person name="Pisabarro A.G."/>
            <person name="Kuo A."/>
            <person name="Tritt A."/>
            <person name="Lipzen A."/>
            <person name="He G."/>
            <person name="Yan M."/>
            <person name="Ng V."/>
            <person name="Cullen D."/>
            <person name="Martin F."/>
            <person name="Rosso M.-N."/>
            <person name="Henrissat B."/>
            <person name="Hibbett D."/>
            <person name="Martinez A.T."/>
            <person name="Grigoriev I.V."/>
        </authorList>
    </citation>
    <scope>NUCLEOTIDE SEQUENCE</scope>
    <source>
        <strain evidence="4">ATCC 90797</strain>
    </source>
</reference>
<protein>
    <submittedName>
        <fullName evidence="4">Mog1p/PsbP-like protein</fullName>
    </submittedName>
</protein>
<accession>A0A9P6A9U9</accession>
<dbReference type="PANTHER" id="PTHR15837:SF0">
    <property type="entry name" value="RAN GUANINE NUCLEOTIDE RELEASE FACTOR"/>
    <property type="match status" value="1"/>
</dbReference>
<evidence type="ECO:0000256" key="1">
    <source>
        <dbReference type="ARBA" id="ARBA00010307"/>
    </source>
</evidence>
<sequence length="182" mass="19884">MPPEVPFSERDLFGGAIKAKLPTTLIDASDLRQIPDTQEVFLYPQSGISVIVEILKRVEATDKTDAVRFHFNSLAHDNSAESSQSDSIVIIPNDRGDNTPSAIVLTGSQKVPKFNQSAADDVRILMSLFRVEDKNADLVVTFNVPASSQDGGAVGEEGWRAAKSDFDNMIRSLRIVDYGLFA</sequence>
<dbReference type="Gene3D" id="3.40.1000.10">
    <property type="entry name" value="Mog1/PsbP, alpha/beta/alpha sandwich"/>
    <property type="match status" value="1"/>
</dbReference>
<proteinExistence type="inferred from homology"/>
<dbReference type="Pfam" id="PF04603">
    <property type="entry name" value="Mog1"/>
    <property type="match status" value="1"/>
</dbReference>
<keyword evidence="3" id="KW-0653">Protein transport</keyword>
<dbReference type="PANTHER" id="PTHR15837">
    <property type="entry name" value="RAN GUANINE NUCLEOTIDE RELEASE FACTOR"/>
    <property type="match status" value="1"/>
</dbReference>
<dbReference type="Proteomes" id="UP000807025">
    <property type="component" value="Unassembled WGS sequence"/>
</dbReference>
<dbReference type="SUPFAM" id="SSF55724">
    <property type="entry name" value="Mog1p/PsbP-like"/>
    <property type="match status" value="1"/>
</dbReference>
<comment type="caution">
    <text evidence="4">The sequence shown here is derived from an EMBL/GenBank/DDBJ whole genome shotgun (WGS) entry which is preliminary data.</text>
</comment>
<dbReference type="InterPro" id="IPR007681">
    <property type="entry name" value="Mog1"/>
</dbReference>
<dbReference type="AlphaFoldDB" id="A0A9P6A9U9"/>
<dbReference type="EMBL" id="MU154527">
    <property type="protein sequence ID" value="KAF9500399.1"/>
    <property type="molecule type" value="Genomic_DNA"/>
</dbReference>
<dbReference type="OrthoDB" id="10255285at2759"/>
<evidence type="ECO:0000256" key="3">
    <source>
        <dbReference type="ARBA" id="ARBA00022927"/>
    </source>
</evidence>
<dbReference type="GO" id="GO:0031267">
    <property type="term" value="F:small GTPase binding"/>
    <property type="evidence" value="ECO:0007669"/>
    <property type="project" value="TreeGrafter"/>
</dbReference>